<sequence length="181" mass="19704">MAAEGLLEIFAAGSRADLRGAEAALEVLATRVHYLGTAPEQAMLAKITAQFVRACAIETVREVEHLARASGLSAESLFVSFQRNLDLPPADTTTQTQQHEWVVEAARRNGIALPFAETLRALHAAAGRVTIGLLASKARRARPPDARSGEPAMHSQWAYRHRNRPLTRPSRRKPPGSPSSR</sequence>
<gene>
    <name evidence="2" type="ORF">RM530_16595</name>
</gene>
<keyword evidence="3" id="KW-1185">Reference proteome</keyword>
<evidence type="ECO:0008006" key="4">
    <source>
        <dbReference type="Google" id="ProtNLM"/>
    </source>
</evidence>
<evidence type="ECO:0000256" key="1">
    <source>
        <dbReference type="SAM" id="MobiDB-lite"/>
    </source>
</evidence>
<organism evidence="2 3">
    <name type="scientific">Banduia mediterranea</name>
    <dbReference type="NCBI Taxonomy" id="3075609"/>
    <lineage>
        <taxon>Bacteria</taxon>
        <taxon>Pseudomonadati</taxon>
        <taxon>Pseudomonadota</taxon>
        <taxon>Gammaproteobacteria</taxon>
        <taxon>Nevskiales</taxon>
        <taxon>Algiphilaceae</taxon>
        <taxon>Banduia</taxon>
    </lineage>
</organism>
<feature type="region of interest" description="Disordered" evidence="1">
    <location>
        <begin position="138"/>
        <end position="181"/>
    </location>
</feature>
<feature type="compositionally biased region" description="Basic residues" evidence="1">
    <location>
        <begin position="159"/>
        <end position="174"/>
    </location>
</feature>
<name>A0ABU2WM54_9GAMM</name>
<protein>
    <recommendedName>
        <fullName evidence="4">Ketopantoate reductase C-terminal domain-containing protein</fullName>
    </recommendedName>
</protein>
<reference evidence="2 3" key="1">
    <citation type="submission" date="2023-09" db="EMBL/GenBank/DDBJ databases">
        <authorList>
            <person name="Rey-Velasco X."/>
        </authorList>
    </citation>
    <scope>NUCLEOTIDE SEQUENCE [LARGE SCALE GENOMIC DNA]</scope>
    <source>
        <strain evidence="2 3">W345</strain>
    </source>
</reference>
<dbReference type="Proteomes" id="UP001254608">
    <property type="component" value="Unassembled WGS sequence"/>
</dbReference>
<dbReference type="RefSeq" id="WP_311366376.1">
    <property type="nucleotide sequence ID" value="NZ_JAVRIC010000031.1"/>
</dbReference>
<evidence type="ECO:0000313" key="2">
    <source>
        <dbReference type="EMBL" id="MDT0498964.1"/>
    </source>
</evidence>
<proteinExistence type="predicted"/>
<accession>A0ABU2WM54</accession>
<evidence type="ECO:0000313" key="3">
    <source>
        <dbReference type="Proteomes" id="UP001254608"/>
    </source>
</evidence>
<comment type="caution">
    <text evidence="2">The sequence shown here is derived from an EMBL/GenBank/DDBJ whole genome shotgun (WGS) entry which is preliminary data.</text>
</comment>
<dbReference type="EMBL" id="JAVRIC010000031">
    <property type="protein sequence ID" value="MDT0498964.1"/>
    <property type="molecule type" value="Genomic_DNA"/>
</dbReference>